<dbReference type="GO" id="GO:0009103">
    <property type="term" value="P:lipopolysaccharide biosynthetic process"/>
    <property type="evidence" value="ECO:0007669"/>
    <property type="project" value="TreeGrafter"/>
</dbReference>
<dbReference type="SUPFAM" id="SSF53756">
    <property type="entry name" value="UDP-Glycosyltransferase/glycogen phosphorylase"/>
    <property type="match status" value="1"/>
</dbReference>
<evidence type="ECO:0000313" key="4">
    <source>
        <dbReference type="Proteomes" id="UP000177905"/>
    </source>
</evidence>
<dbReference type="GO" id="GO:0016757">
    <property type="term" value="F:glycosyltransferase activity"/>
    <property type="evidence" value="ECO:0007669"/>
    <property type="project" value="InterPro"/>
</dbReference>
<protein>
    <recommendedName>
        <fullName evidence="2">Glycosyl transferase family 1 domain-containing protein</fullName>
    </recommendedName>
</protein>
<dbReference type="EMBL" id="MEUA01000005">
    <property type="protein sequence ID" value="OGC16639.1"/>
    <property type="molecule type" value="Genomic_DNA"/>
</dbReference>
<dbReference type="Gene3D" id="3.40.50.2000">
    <property type="entry name" value="Glycogen Phosphorylase B"/>
    <property type="match status" value="1"/>
</dbReference>
<dbReference type="PANTHER" id="PTHR46401">
    <property type="entry name" value="GLYCOSYLTRANSFERASE WBBK-RELATED"/>
    <property type="match status" value="1"/>
</dbReference>
<evidence type="ECO:0000259" key="2">
    <source>
        <dbReference type="Pfam" id="PF00534"/>
    </source>
</evidence>
<accession>A0A1F4S899</accession>
<sequence>MKILFDVEYPFAWAHGGEQVLVEGLMTHLPELGVEVEPLKWWDEKQHGDIINMFYLPSNAAKFAKIKGIKIVSYVYLDGYTSKGKKELFGRKLFIKAFNRVFANYATSLGFKYPIIADAYIYPSNPDKLMGNYLFNAELDKSYVISHGIDDKYFIEKNLPVRSNYLISISTIHERKNNVLLGKIAKKLNLPIIFLGKPYGKNDPYYLEFLSLVDNKNVIYKGFVGEAEKIEYLKRARGFILLSKTESFNYATLEAFALGCPVFLPDLGWARGLYDGYAEFGDLKDMSKLQCQIQSFYNCPDRINKKYLVPTWKEVSQAYLDVYKSIL</sequence>
<name>A0A1F4S899_UNCSA</name>
<dbReference type="AlphaFoldDB" id="A0A1F4S899"/>
<reference evidence="3 4" key="1">
    <citation type="journal article" date="2016" name="Nat. Commun.">
        <title>Thousands of microbial genomes shed light on interconnected biogeochemical processes in an aquifer system.</title>
        <authorList>
            <person name="Anantharaman K."/>
            <person name="Brown C.T."/>
            <person name="Hug L.A."/>
            <person name="Sharon I."/>
            <person name="Castelle C.J."/>
            <person name="Probst A.J."/>
            <person name="Thomas B.C."/>
            <person name="Singh A."/>
            <person name="Wilkins M.J."/>
            <person name="Karaoz U."/>
            <person name="Brodie E.L."/>
            <person name="Williams K.H."/>
            <person name="Hubbard S.S."/>
            <person name="Banfield J.F."/>
        </authorList>
    </citation>
    <scope>NUCLEOTIDE SEQUENCE [LARGE SCALE GENOMIC DNA]</scope>
</reference>
<evidence type="ECO:0000256" key="1">
    <source>
        <dbReference type="ARBA" id="ARBA00022679"/>
    </source>
</evidence>
<dbReference type="PANTHER" id="PTHR46401:SF2">
    <property type="entry name" value="GLYCOSYLTRANSFERASE WBBK-RELATED"/>
    <property type="match status" value="1"/>
</dbReference>
<dbReference type="CDD" id="cd03801">
    <property type="entry name" value="GT4_PimA-like"/>
    <property type="match status" value="1"/>
</dbReference>
<keyword evidence="1" id="KW-0808">Transferase</keyword>
<dbReference type="Pfam" id="PF00534">
    <property type="entry name" value="Glycos_transf_1"/>
    <property type="match status" value="1"/>
</dbReference>
<dbReference type="Proteomes" id="UP000177905">
    <property type="component" value="Unassembled WGS sequence"/>
</dbReference>
<dbReference type="InterPro" id="IPR001296">
    <property type="entry name" value="Glyco_trans_1"/>
</dbReference>
<evidence type="ECO:0000313" key="3">
    <source>
        <dbReference type="EMBL" id="OGC16639.1"/>
    </source>
</evidence>
<comment type="caution">
    <text evidence="3">The sequence shown here is derived from an EMBL/GenBank/DDBJ whole genome shotgun (WGS) entry which is preliminary data.</text>
</comment>
<feature type="domain" description="Glycosyl transferase family 1" evidence="2">
    <location>
        <begin position="153"/>
        <end position="266"/>
    </location>
</feature>
<proteinExistence type="predicted"/>
<gene>
    <name evidence="3" type="ORF">A2290_03425</name>
</gene>
<organism evidence="3 4">
    <name type="scientific">candidate division WOR-1 bacterium RIFOXYB2_FULL_36_35</name>
    <dbReference type="NCBI Taxonomy" id="1802578"/>
    <lineage>
        <taxon>Bacteria</taxon>
        <taxon>Bacillati</taxon>
        <taxon>Saganbacteria</taxon>
    </lineage>
</organism>